<evidence type="ECO:0000256" key="2">
    <source>
        <dbReference type="ARBA" id="ARBA00004892"/>
    </source>
</evidence>
<dbReference type="GO" id="GO:0019698">
    <property type="term" value="P:D-galacturonate catabolic process"/>
    <property type="evidence" value="ECO:0007669"/>
    <property type="project" value="TreeGrafter"/>
</dbReference>
<dbReference type="OrthoDB" id="9766564at2"/>
<organism evidence="8 9">
    <name type="scientific">Oricola cellulosilytica</name>
    <dbReference type="NCBI Taxonomy" id="1429082"/>
    <lineage>
        <taxon>Bacteria</taxon>
        <taxon>Pseudomonadati</taxon>
        <taxon>Pseudomonadota</taxon>
        <taxon>Alphaproteobacteria</taxon>
        <taxon>Hyphomicrobiales</taxon>
        <taxon>Ahrensiaceae</taxon>
        <taxon>Oricola</taxon>
    </lineage>
</organism>
<keyword evidence="9" id="KW-1185">Reference proteome</keyword>
<dbReference type="GO" id="GO:0008880">
    <property type="term" value="F:glucuronate isomerase activity"/>
    <property type="evidence" value="ECO:0007669"/>
    <property type="project" value="UniProtKB-UniRule"/>
</dbReference>
<evidence type="ECO:0000256" key="4">
    <source>
        <dbReference type="ARBA" id="ARBA00012546"/>
    </source>
</evidence>
<protein>
    <recommendedName>
        <fullName evidence="5 7">Uronate isomerase</fullName>
        <ecNumber evidence="4 7">5.3.1.12</ecNumber>
    </recommendedName>
    <alternativeName>
        <fullName evidence="7">Glucuronate isomerase</fullName>
    </alternativeName>
    <alternativeName>
        <fullName evidence="7">Uronic isomerase</fullName>
    </alternativeName>
</protein>
<dbReference type="Pfam" id="PF02614">
    <property type="entry name" value="UxaC"/>
    <property type="match status" value="1"/>
</dbReference>
<evidence type="ECO:0000313" key="9">
    <source>
        <dbReference type="Proteomes" id="UP000291301"/>
    </source>
</evidence>
<name>A0A4R0PDP1_9HYPH</name>
<accession>A0A4R0PDP1</accession>
<dbReference type="Gene3D" id="3.20.20.140">
    <property type="entry name" value="Metal-dependent hydrolases"/>
    <property type="match status" value="1"/>
</dbReference>
<comment type="pathway">
    <text evidence="2 7">Carbohydrate metabolism; pentose and glucuronate interconversion.</text>
</comment>
<dbReference type="InterPro" id="IPR032466">
    <property type="entry name" value="Metal_Hydrolase"/>
</dbReference>
<dbReference type="PANTHER" id="PTHR30068:SF4">
    <property type="entry name" value="URONATE ISOMERASE"/>
    <property type="match status" value="1"/>
</dbReference>
<dbReference type="EC" id="5.3.1.12" evidence="4 7"/>
<evidence type="ECO:0000256" key="6">
    <source>
        <dbReference type="ARBA" id="ARBA00023235"/>
    </source>
</evidence>
<evidence type="ECO:0000256" key="3">
    <source>
        <dbReference type="ARBA" id="ARBA00008397"/>
    </source>
</evidence>
<dbReference type="Gene3D" id="1.10.2020.10">
    <property type="entry name" value="uronate isomerase, domain 2, chain A"/>
    <property type="match status" value="1"/>
</dbReference>
<gene>
    <name evidence="7 8" type="primary">uxaC</name>
    <name evidence="8" type="ORF">E0D97_12765</name>
</gene>
<comment type="catalytic activity">
    <reaction evidence="1 7">
        <text>D-glucuronate = D-fructuronate</text>
        <dbReference type="Rhea" id="RHEA:13049"/>
        <dbReference type="ChEBI" id="CHEBI:58720"/>
        <dbReference type="ChEBI" id="CHEBI:59863"/>
        <dbReference type="EC" id="5.3.1.12"/>
    </reaction>
</comment>
<dbReference type="UniPathway" id="UPA00246"/>
<comment type="caution">
    <text evidence="8">The sequence shown here is derived from an EMBL/GenBank/DDBJ whole genome shotgun (WGS) entry which is preliminary data.</text>
</comment>
<dbReference type="EMBL" id="SJST01000005">
    <property type="protein sequence ID" value="TCD13356.1"/>
    <property type="molecule type" value="Genomic_DNA"/>
</dbReference>
<evidence type="ECO:0000256" key="1">
    <source>
        <dbReference type="ARBA" id="ARBA00001165"/>
    </source>
</evidence>
<dbReference type="PANTHER" id="PTHR30068">
    <property type="entry name" value="URONATE ISOMERASE"/>
    <property type="match status" value="1"/>
</dbReference>
<dbReference type="RefSeq" id="WP_131569520.1">
    <property type="nucleotide sequence ID" value="NZ_JAINFK010000006.1"/>
</dbReference>
<dbReference type="Proteomes" id="UP000291301">
    <property type="component" value="Unassembled WGS sequence"/>
</dbReference>
<proteinExistence type="inferred from homology"/>
<comment type="similarity">
    <text evidence="3 7">Belongs to the metallo-dependent hydrolases superfamily. Uronate isomerase family.</text>
</comment>
<keyword evidence="6 7" id="KW-0413">Isomerase</keyword>
<comment type="catalytic activity">
    <reaction evidence="7">
        <text>aldehydo-D-galacturonate = keto-D-tagaturonate</text>
        <dbReference type="Rhea" id="RHEA:27702"/>
        <dbReference type="ChEBI" id="CHEBI:12952"/>
        <dbReference type="ChEBI" id="CHEBI:17886"/>
    </reaction>
</comment>
<evidence type="ECO:0000256" key="7">
    <source>
        <dbReference type="HAMAP-Rule" id="MF_00675"/>
    </source>
</evidence>
<dbReference type="HAMAP" id="MF_00675">
    <property type="entry name" value="UxaC"/>
    <property type="match status" value="1"/>
</dbReference>
<evidence type="ECO:0000256" key="5">
    <source>
        <dbReference type="ARBA" id="ARBA00020555"/>
    </source>
</evidence>
<dbReference type="AlphaFoldDB" id="A0A4R0PDP1"/>
<reference evidence="8 9" key="1">
    <citation type="journal article" date="2015" name="Antonie Van Leeuwenhoek">
        <title>Oricola cellulosilytica gen. nov., sp. nov., a cellulose-degrading bacterium of the family Phyllobacteriaceae isolated from surface seashore water, and emended descriptions of Mesorhizobium loti and Phyllobacterium myrsinacearum.</title>
        <authorList>
            <person name="Hameed A."/>
            <person name="Shahina M."/>
            <person name="Lai W.A."/>
            <person name="Lin S.Y."/>
            <person name="Young L.S."/>
            <person name="Liu Y.C."/>
            <person name="Hsu Y.H."/>
            <person name="Young C.C."/>
        </authorList>
    </citation>
    <scope>NUCLEOTIDE SEQUENCE [LARGE SCALE GENOMIC DNA]</scope>
    <source>
        <strain evidence="8 9">KCTC 52183</strain>
    </source>
</reference>
<sequence length="479" mass="54042">MTRFLGPDFLLDTEPARRLYHEVAAGLPIVDYHNHLRPEDIAQNRSWESLGEIWLADDHYKWRLMRWAGINEERITGSADFRTKYNAFATALPRALGNPVHHWAHLELWRYFGLGGTVLSPETADHCWEVAGNCLARPDFRARGLLSCMNVELVATTDDPTDSLEHHRVFAAETDTELRMIPTFRPDRAFAIEAPDFTDWIERLSACARQPVRRWDDLLGALDARLDAFLAAGARAADHGIDCLEAGEEVSAVKLDAILSARLEGKYPDESETAAWRSALLIALGRAYAARDMVMQLHIGALRNTRSRLLMQVGRDAGGDSIRDRPIAEGLNLLLDRLDRSNELPRTILYALNPALNPILVTTAGNFQDGSRAGKVQAGAAWWFNDQLDGMQSQMTQLSQMGLISTFTGMLTDSRSLLSFPRHEYFRRLLCRMLGRWMQDGLVPNDFDALAEMVRDICYRTPHAWFARKSVDVGTARLR</sequence>
<dbReference type="SUPFAM" id="SSF51556">
    <property type="entry name" value="Metallo-dependent hydrolases"/>
    <property type="match status" value="1"/>
</dbReference>
<dbReference type="NCBIfam" id="NF002794">
    <property type="entry name" value="PRK02925.1"/>
    <property type="match status" value="1"/>
</dbReference>
<dbReference type="InterPro" id="IPR003766">
    <property type="entry name" value="Uronate_isomerase"/>
</dbReference>
<dbReference type="GO" id="GO:0042840">
    <property type="term" value="P:D-glucuronate catabolic process"/>
    <property type="evidence" value="ECO:0007669"/>
    <property type="project" value="TreeGrafter"/>
</dbReference>
<evidence type="ECO:0000313" key="8">
    <source>
        <dbReference type="EMBL" id="TCD13356.1"/>
    </source>
</evidence>